<dbReference type="Gene3D" id="3.40.50.880">
    <property type="match status" value="1"/>
</dbReference>
<dbReference type="SUPFAM" id="SSF52317">
    <property type="entry name" value="Class I glutamine amidotransferase-like"/>
    <property type="match status" value="1"/>
</dbReference>
<proteinExistence type="predicted"/>
<dbReference type="CDD" id="cd01741">
    <property type="entry name" value="GATase1_1"/>
    <property type="match status" value="1"/>
</dbReference>
<dbReference type="GO" id="GO:0005829">
    <property type="term" value="C:cytosol"/>
    <property type="evidence" value="ECO:0007669"/>
    <property type="project" value="TreeGrafter"/>
</dbReference>
<feature type="domain" description="Glutamine amidotransferase" evidence="1">
    <location>
        <begin position="43"/>
        <end position="184"/>
    </location>
</feature>
<sequence length="239" mass="25934">MRTHIVVHEAFEAPGAFEDWAGARGHDLSFSRVHEGDSLPASGHDIDLLIVMGGPQQPSTTVEECPHFDAAAEKALISSCIKADKAVIGICLGAQLVGESLGAAWAPSPNTEIGSFPVTLTDAGREHPFLAGFGDSFHAGHWHNDMPGLTDHATVLATSAGCPRQIVAYSRYVYAFQCHMEFTPDCIEALIEHSEKELAALTDRPFVQQPDQLRANDYTEMNAKLMTFLDRLAADYTAR</sequence>
<keyword evidence="2" id="KW-0808">Transferase</keyword>
<dbReference type="FunFam" id="3.40.50.880:FF:000033">
    <property type="entry name" value="Glutamine amidotransferase class-I"/>
    <property type="match status" value="1"/>
</dbReference>
<evidence type="ECO:0000259" key="1">
    <source>
        <dbReference type="Pfam" id="PF00117"/>
    </source>
</evidence>
<dbReference type="OrthoDB" id="5196541at2"/>
<dbReference type="InterPro" id="IPR044992">
    <property type="entry name" value="ChyE-like"/>
</dbReference>
<comment type="caution">
    <text evidence="2">The sequence shown here is derived from an EMBL/GenBank/DDBJ whole genome shotgun (WGS) entry which is preliminary data.</text>
</comment>
<dbReference type="InterPro" id="IPR017926">
    <property type="entry name" value="GATASE"/>
</dbReference>
<dbReference type="NCBIfam" id="NF006098">
    <property type="entry name" value="PRK08250.1"/>
    <property type="match status" value="1"/>
</dbReference>
<organism evidence="2 3">
    <name type="scientific">Streptomyces jeddahensis</name>
    <dbReference type="NCBI Taxonomy" id="1716141"/>
    <lineage>
        <taxon>Bacteria</taxon>
        <taxon>Bacillati</taxon>
        <taxon>Actinomycetota</taxon>
        <taxon>Actinomycetes</taxon>
        <taxon>Kitasatosporales</taxon>
        <taxon>Streptomycetaceae</taxon>
        <taxon>Streptomyces</taxon>
    </lineage>
</organism>
<keyword evidence="3" id="KW-1185">Reference proteome</keyword>
<dbReference type="PATRIC" id="fig|1716141.3.peg.717"/>
<gene>
    <name evidence="2" type="ORF">STSP_06750</name>
</gene>
<dbReference type="Proteomes" id="UP000077381">
    <property type="component" value="Unassembled WGS sequence"/>
</dbReference>
<evidence type="ECO:0000313" key="3">
    <source>
        <dbReference type="Proteomes" id="UP000077381"/>
    </source>
</evidence>
<dbReference type="InterPro" id="IPR029062">
    <property type="entry name" value="Class_I_gatase-like"/>
</dbReference>
<dbReference type="PANTHER" id="PTHR42695:SF5">
    <property type="entry name" value="GLUTAMINE AMIDOTRANSFERASE YLR126C-RELATED"/>
    <property type="match status" value="1"/>
</dbReference>
<dbReference type="AlphaFoldDB" id="A0A177HYL9"/>
<dbReference type="GO" id="GO:0016740">
    <property type="term" value="F:transferase activity"/>
    <property type="evidence" value="ECO:0007669"/>
    <property type="project" value="UniProtKB-KW"/>
</dbReference>
<protein>
    <submittedName>
        <fullName evidence="2">Glutamine amidotransferase</fullName>
    </submittedName>
</protein>
<dbReference type="PANTHER" id="PTHR42695">
    <property type="entry name" value="GLUTAMINE AMIDOTRANSFERASE YLR126C-RELATED"/>
    <property type="match status" value="1"/>
</dbReference>
<name>A0A177HYL9_9ACTN</name>
<keyword evidence="2" id="KW-0315">Glutamine amidotransferase</keyword>
<dbReference type="STRING" id="1716141.STSP_06750"/>
<dbReference type="Pfam" id="PF00117">
    <property type="entry name" value="GATase"/>
    <property type="match status" value="1"/>
</dbReference>
<reference evidence="2 3" key="1">
    <citation type="submission" date="2015-12" db="EMBL/GenBank/DDBJ databases">
        <title>Genome sequence of Streptomyces sp. G25.</title>
        <authorList>
            <person name="Poehlein A."/>
            <person name="Roettig A."/>
            <person name="Hiessl S."/>
            <person name="Hauschild P."/>
            <person name="Schauer J."/>
            <person name="Madkour M.H."/>
            <person name="Al-Ansari A.M."/>
            <person name="Almakishah N.H."/>
            <person name="Steinbuechel A."/>
            <person name="Daniel R."/>
        </authorList>
    </citation>
    <scope>NUCLEOTIDE SEQUENCE [LARGE SCALE GENOMIC DNA]</scope>
    <source>
        <strain evidence="3">G25(2015)</strain>
    </source>
</reference>
<accession>A0A177HYL9</accession>
<dbReference type="RefSeq" id="WP_067271731.1">
    <property type="nucleotide sequence ID" value="NZ_LOHS01000029.1"/>
</dbReference>
<evidence type="ECO:0000313" key="2">
    <source>
        <dbReference type="EMBL" id="OAH15972.1"/>
    </source>
</evidence>
<dbReference type="PROSITE" id="PS51273">
    <property type="entry name" value="GATASE_TYPE_1"/>
    <property type="match status" value="1"/>
</dbReference>
<dbReference type="EMBL" id="LOHS01000029">
    <property type="protein sequence ID" value="OAH15972.1"/>
    <property type="molecule type" value="Genomic_DNA"/>
</dbReference>